<evidence type="ECO:0000313" key="1">
    <source>
        <dbReference type="EMBL" id="HCA03967.1"/>
    </source>
</evidence>
<dbReference type="AlphaFoldDB" id="A0A3D0KK83"/>
<organism evidence="1">
    <name type="scientific">Halomonas campaniensis</name>
    <dbReference type="NCBI Taxonomy" id="213554"/>
    <lineage>
        <taxon>Bacteria</taxon>
        <taxon>Pseudomonadati</taxon>
        <taxon>Pseudomonadota</taxon>
        <taxon>Gammaproteobacteria</taxon>
        <taxon>Oceanospirillales</taxon>
        <taxon>Halomonadaceae</taxon>
        <taxon>Halomonas</taxon>
    </lineage>
</organism>
<proteinExistence type="predicted"/>
<dbReference type="EMBL" id="DOTR01000101">
    <property type="protein sequence ID" value="HCA03967.1"/>
    <property type="molecule type" value="Genomic_DNA"/>
</dbReference>
<gene>
    <name evidence="1" type="ORF">DEO68_17810</name>
</gene>
<name>A0A3D0KK83_9GAMM</name>
<reference evidence="1" key="1">
    <citation type="journal article" date="2018" name="Nat. Biotechnol.">
        <title>A standardized bacterial taxonomy based on genome phylogeny substantially revises the tree of life.</title>
        <authorList>
            <person name="Parks D.H."/>
            <person name="Chuvochina M."/>
            <person name="Waite D.W."/>
            <person name="Rinke C."/>
            <person name="Skarshewski A."/>
            <person name="Chaumeil P.A."/>
            <person name="Hugenholtz P."/>
        </authorList>
    </citation>
    <scope>NUCLEOTIDE SEQUENCE [LARGE SCALE GENOMIC DNA]</scope>
    <source>
        <strain evidence="1">UBA11284</strain>
    </source>
</reference>
<protein>
    <submittedName>
        <fullName evidence="1">Uncharacterized protein</fullName>
    </submittedName>
</protein>
<comment type="caution">
    <text evidence="1">The sequence shown here is derived from an EMBL/GenBank/DDBJ whole genome shotgun (WGS) entry which is preliminary data.</text>
</comment>
<sequence>MKTGLKTSLKTWRKSASKKQLNSLAKFVSRFGCGRNIALDISLGADTGPPKAVAPCMQRFHRCDNTPCITGYFQLTSQSGFNYYY</sequence>
<accession>A0A3D0KK83</accession>